<reference evidence="3" key="1">
    <citation type="submission" date="2017-08" db="EMBL/GenBank/DDBJ databases">
        <title>A dynamic microbial community with high functional redundancy inhabits the cold, oxic subseafloor aquifer.</title>
        <authorList>
            <person name="Tully B.J."/>
            <person name="Wheat C.G."/>
            <person name="Glazer B.T."/>
            <person name="Huber J.A."/>
        </authorList>
    </citation>
    <scope>NUCLEOTIDE SEQUENCE [LARGE SCALE GENOMIC DNA]</scope>
</reference>
<feature type="domain" description="PrkA AAA" evidence="1">
    <location>
        <begin position="23"/>
        <end position="443"/>
    </location>
</feature>
<dbReference type="InterPro" id="IPR010650">
    <property type="entry name" value="PrkA_C"/>
</dbReference>
<accession>A0A2A4TA60</accession>
<dbReference type="AlphaFoldDB" id="A0A2A4TA60"/>
<evidence type="ECO:0000259" key="1">
    <source>
        <dbReference type="SMART" id="SM00763"/>
    </source>
</evidence>
<name>A0A2A4TA60_9DELT</name>
<evidence type="ECO:0000313" key="2">
    <source>
        <dbReference type="EMBL" id="PCI30432.1"/>
    </source>
</evidence>
<protein>
    <recommendedName>
        <fullName evidence="1">PrkA AAA domain-containing protein</fullName>
    </recommendedName>
</protein>
<organism evidence="2 3">
    <name type="scientific">SAR324 cluster bacterium</name>
    <dbReference type="NCBI Taxonomy" id="2024889"/>
    <lineage>
        <taxon>Bacteria</taxon>
        <taxon>Deltaproteobacteria</taxon>
        <taxon>SAR324 cluster</taxon>
    </lineage>
</organism>
<dbReference type="SUPFAM" id="SSF52540">
    <property type="entry name" value="P-loop containing nucleoside triphosphate hydrolases"/>
    <property type="match status" value="1"/>
</dbReference>
<comment type="caution">
    <text evidence="2">The sequence shown here is derived from an EMBL/GenBank/DDBJ whole genome shotgun (WGS) entry which is preliminary data.</text>
</comment>
<dbReference type="GO" id="GO:0004672">
    <property type="term" value="F:protein kinase activity"/>
    <property type="evidence" value="ECO:0007669"/>
    <property type="project" value="TreeGrafter"/>
</dbReference>
<evidence type="ECO:0000313" key="3">
    <source>
        <dbReference type="Proteomes" id="UP000218113"/>
    </source>
</evidence>
<dbReference type="PANTHER" id="PTHR30267">
    <property type="entry name" value="PROTEIN KINASE PRKA"/>
    <property type="match status" value="1"/>
</dbReference>
<dbReference type="PANTHER" id="PTHR30267:SF2">
    <property type="entry name" value="PROTEIN PRKA"/>
    <property type="match status" value="1"/>
</dbReference>
<dbReference type="SMART" id="SM00763">
    <property type="entry name" value="AAA_PrkA"/>
    <property type="match status" value="1"/>
</dbReference>
<dbReference type="InterPro" id="IPR013153">
    <property type="entry name" value="Prk_AAA"/>
</dbReference>
<dbReference type="InterPro" id="IPR027417">
    <property type="entry name" value="P-loop_NTPase"/>
</dbReference>
<proteinExistence type="predicted"/>
<dbReference type="Proteomes" id="UP000218113">
    <property type="component" value="Unassembled WGS sequence"/>
</dbReference>
<dbReference type="Pfam" id="PF06798">
    <property type="entry name" value="PrkA"/>
    <property type="match status" value="1"/>
</dbReference>
<sequence length="740" mass="84822">MEKILRELLDKSLKKDRAIEEVIRFESYLSLIRKEPWITRNSTQLLHDMVLSQGVERSMIAGKPVKHTYRFFQEPSLVGESVVFGQQKAKENLIEKIHNASRGLEASKRLWILLGPPGSAKSRSMDGIKLALNQYSKSEEGKTYYLLLPTLDEKLKEKALFQEGNIYYLPAPLFERPLQVIPEEIREEFALSLTQSIDQDAISKWLEKHPHYDHDFRVQISGKISPYADHVLKEFMKDKKLTFPELIPYLRVKRMVFDAHTKSGIGSYTPRDEKSQEAGSLVGNIDYSLLPRFGSESHPLVHDYKGELCAGANGFVEIHEILKLSDKFLYELLFATQDRFFKPEGQPPIPFNGVIIGHTNFHEFNMFMANATFEALRSRTTFIEMPLSVDYKQEEEIYAFTYSNERRNWKKSKKHVAHVAPHSLSFLSLVTVMSRLYDSKQNENLSLLQKALIYAGRADSGVDNNMAKMVLEEFEFVKPSEGTFGLDPRFIQNVIEYTEHFQISEYAANIQRLKEESGEHAMLTSVALQNPCVTPLDLYIRLENALKDHLATQKTKLGHYVDKITPQAKNWIFGQIASDVYSAILRDDSVIETTWKKYTDHVRAYAHSSKVKHDVTQMDVQPDEKFMQSIEQYLGIPDRDVFRKELSDAIASVNYAVLLSDEPSYQSAIKKYVFENEFKASENMKLLGWIKSGTSAANVHVKEQEHLNETIKYLIETKGYCGKCAFQALTITANASSILT</sequence>
<dbReference type="Pfam" id="PF08298">
    <property type="entry name" value="AAA_PrkA"/>
    <property type="match status" value="1"/>
</dbReference>
<gene>
    <name evidence="2" type="ORF">COB67_01940</name>
</gene>
<dbReference type="EMBL" id="NVSR01000005">
    <property type="protein sequence ID" value="PCI30432.1"/>
    <property type="molecule type" value="Genomic_DNA"/>
</dbReference>